<accession>A0AAW4ITS2</accession>
<dbReference type="AlphaFoldDB" id="A0AAW4ITS2"/>
<protein>
    <submittedName>
        <fullName evidence="1">Phage minor capsid protein</fullName>
    </submittedName>
</protein>
<organism evidence="1 2">
    <name type="scientific">Clostridium perfringens</name>
    <dbReference type="NCBI Taxonomy" id="1502"/>
    <lineage>
        <taxon>Bacteria</taxon>
        <taxon>Bacillati</taxon>
        <taxon>Bacillota</taxon>
        <taxon>Clostridia</taxon>
        <taxon>Eubacteriales</taxon>
        <taxon>Clostridiaceae</taxon>
        <taxon>Clostridium</taxon>
    </lineage>
</organism>
<name>A0AAW4ITS2_CLOPF</name>
<reference evidence="1" key="1">
    <citation type="submission" date="2020-12" db="EMBL/GenBank/DDBJ databases">
        <title>Comparative genomics of Clostridium perfringens reveals patterns of host-associated phylogenetic clades and virulence factors.</title>
        <authorList>
            <person name="Smith A.H."/>
            <person name="Geier R."/>
        </authorList>
    </citation>
    <scope>NUCLEOTIDE SEQUENCE</scope>
    <source>
        <strain evidence="1">CHD30677R</strain>
    </source>
</reference>
<evidence type="ECO:0000313" key="2">
    <source>
        <dbReference type="Proteomes" id="UP000668068"/>
    </source>
</evidence>
<proteinExistence type="predicted"/>
<dbReference type="Proteomes" id="UP000668068">
    <property type="component" value="Unassembled WGS sequence"/>
</dbReference>
<dbReference type="Pfam" id="PF06152">
    <property type="entry name" value="Phage_min_cap2"/>
    <property type="match status" value="1"/>
</dbReference>
<dbReference type="RefSeq" id="WP_124044998.1">
    <property type="nucleotide sequence ID" value="NZ_CATNYX010000003.1"/>
</dbReference>
<dbReference type="InterPro" id="IPR009319">
    <property type="entry name" value="Phage_A118_VSP1"/>
</dbReference>
<sequence length="403" mass="45965">MALTPEELKEIPESFVKLFQELEEFIIKDMSRRIAKVGGLSESARLQVIKAQEIGISLDVIKKKLKETLDLSEEWLNEIFNNAGIYSIAKENELYKSAGLKELDVLENITLTKIIEATIKQTKGEFYNLTRSLGFAQKVNGKIVYKPIAQYYHDAMDLALMQIKTGVIDYNTAIKQAVDRLCESGIRNVDFESGVVNRVDTAVRRAVLTGANQMTQRMTEKGMEEAGCDFVETTAHIGARPGHALWQGKVFCYSGKSKEYPPFRESTGYGTGAGLGGWNCRHSFYPFIPGISVRAYSEKMLENIDPPPFTFNDKEYTYYEASQHQRYIERKIRSTKERLVAYDAAGLEKEFKNESIKLKQQEKYYKEFSIAANIPMEKDRLQKRKFSRSIAQKAVWANKKANK</sequence>
<dbReference type="GO" id="GO:0005198">
    <property type="term" value="F:structural molecule activity"/>
    <property type="evidence" value="ECO:0007669"/>
    <property type="project" value="InterPro"/>
</dbReference>
<dbReference type="EMBL" id="JAENQP010000002">
    <property type="protein sequence ID" value="MBO3357967.1"/>
    <property type="molecule type" value="Genomic_DNA"/>
</dbReference>
<comment type="caution">
    <text evidence="1">The sequence shown here is derived from an EMBL/GenBank/DDBJ whole genome shotgun (WGS) entry which is preliminary data.</text>
</comment>
<gene>
    <name evidence="1" type="ORF">JJB47_04140</name>
</gene>
<evidence type="ECO:0000313" key="1">
    <source>
        <dbReference type="EMBL" id="MBO3357967.1"/>
    </source>
</evidence>